<organism evidence="2 3">
    <name type="scientific">Trichogramma brassicae</name>
    <dbReference type="NCBI Taxonomy" id="86971"/>
    <lineage>
        <taxon>Eukaryota</taxon>
        <taxon>Metazoa</taxon>
        <taxon>Ecdysozoa</taxon>
        <taxon>Arthropoda</taxon>
        <taxon>Hexapoda</taxon>
        <taxon>Insecta</taxon>
        <taxon>Pterygota</taxon>
        <taxon>Neoptera</taxon>
        <taxon>Endopterygota</taxon>
        <taxon>Hymenoptera</taxon>
        <taxon>Apocrita</taxon>
        <taxon>Proctotrupomorpha</taxon>
        <taxon>Chalcidoidea</taxon>
        <taxon>Trichogrammatidae</taxon>
        <taxon>Trichogramma</taxon>
    </lineage>
</organism>
<dbReference type="EMBL" id="CADCXV010001050">
    <property type="protein sequence ID" value="CAB0040775.1"/>
    <property type="molecule type" value="Genomic_DNA"/>
</dbReference>
<reference evidence="2 3" key="1">
    <citation type="submission" date="2020-02" db="EMBL/GenBank/DDBJ databases">
        <authorList>
            <person name="Ferguson B K."/>
        </authorList>
    </citation>
    <scope>NUCLEOTIDE SEQUENCE [LARGE SCALE GENOMIC DNA]</scope>
</reference>
<protein>
    <submittedName>
        <fullName evidence="2">Uncharacterized protein</fullName>
    </submittedName>
</protein>
<sequence>MYRGKRRGRARETFDERRVAYYEYIEAIFVNRPIVIDYIMDRHCTDEMKGQLLQLLDQATNVLIVRPIHVNVKISGYDHIVVERQKTVKHLEKLLRVAAYVIEKQGHRAQSMKSTGKRWHECAPCQSNEAKMMHMIKCLLSDAQGEIVACAGSRTHVALSIGKIVDALKRPSLASGSSKICDTGSRRKRGAAARNVSRATADGNRTTHATVAGACDGAATSLGAVVGARRFTFHSRMRRTCSKSSSSSRAVSTR</sequence>
<evidence type="ECO:0000313" key="2">
    <source>
        <dbReference type="EMBL" id="CAB0040775.1"/>
    </source>
</evidence>
<name>A0A6H5J0B8_9HYME</name>
<dbReference type="AlphaFoldDB" id="A0A6H5J0B8"/>
<evidence type="ECO:0000313" key="3">
    <source>
        <dbReference type="Proteomes" id="UP000479190"/>
    </source>
</evidence>
<accession>A0A6H5J0B8</accession>
<feature type="region of interest" description="Disordered" evidence="1">
    <location>
        <begin position="178"/>
        <end position="204"/>
    </location>
</feature>
<proteinExistence type="predicted"/>
<gene>
    <name evidence="2" type="ORF">TBRA_LOCUS12469</name>
</gene>
<dbReference type="Proteomes" id="UP000479190">
    <property type="component" value="Unassembled WGS sequence"/>
</dbReference>
<evidence type="ECO:0000256" key="1">
    <source>
        <dbReference type="SAM" id="MobiDB-lite"/>
    </source>
</evidence>
<keyword evidence="3" id="KW-1185">Reference proteome</keyword>